<evidence type="ECO:0000313" key="3">
    <source>
        <dbReference type="Proteomes" id="UP000295515"/>
    </source>
</evidence>
<dbReference type="InterPro" id="IPR029787">
    <property type="entry name" value="Nucleotide_cyclase"/>
</dbReference>
<dbReference type="SUPFAM" id="SSF55073">
    <property type="entry name" value="Nucleotide cyclase"/>
    <property type="match status" value="1"/>
</dbReference>
<reference evidence="2 3" key="1">
    <citation type="submission" date="2019-03" db="EMBL/GenBank/DDBJ databases">
        <title>Genomic Encyclopedia of Type Strains, Phase IV (KMG-IV): sequencing the most valuable type-strain genomes for metagenomic binning, comparative biology and taxonomic classification.</title>
        <authorList>
            <person name="Goeker M."/>
        </authorList>
    </citation>
    <scope>NUCLEOTIDE SEQUENCE [LARGE SCALE GENOMIC DNA]</scope>
    <source>
        <strain evidence="2 3">DSM 29487</strain>
    </source>
</reference>
<dbReference type="InterPro" id="IPR052163">
    <property type="entry name" value="DGC-Regulatory_Protein"/>
</dbReference>
<dbReference type="CDD" id="cd01949">
    <property type="entry name" value="GGDEF"/>
    <property type="match status" value="1"/>
</dbReference>
<feature type="domain" description="GGDEF" evidence="1">
    <location>
        <begin position="76"/>
        <end position="201"/>
    </location>
</feature>
<dbReference type="PANTHER" id="PTHR46663:SF2">
    <property type="entry name" value="GGDEF DOMAIN-CONTAINING PROTEIN"/>
    <property type="match status" value="1"/>
</dbReference>
<dbReference type="EMBL" id="SMCQ01000002">
    <property type="protein sequence ID" value="TCW02236.1"/>
    <property type="molecule type" value="Genomic_DNA"/>
</dbReference>
<organism evidence="2 3">
    <name type="scientific">Longibaculum muris</name>
    <dbReference type="NCBI Taxonomy" id="1796628"/>
    <lineage>
        <taxon>Bacteria</taxon>
        <taxon>Bacillati</taxon>
        <taxon>Bacillota</taxon>
        <taxon>Erysipelotrichia</taxon>
        <taxon>Erysipelotrichales</taxon>
        <taxon>Coprobacillaceae</taxon>
        <taxon>Longibaculum</taxon>
    </lineage>
</organism>
<dbReference type="AlphaFoldDB" id="A0A4R3ZAN1"/>
<sequence>MRAGNSEYKWCKLDVTPIIHQGIPIKMIGVITDIDQLKRKNIALQSAIMYDGFTGLYNKQSAAHFIKKRLKEYPQQKHALIVLDIDNFKHVNDTYGHIMGDEMILKLSEKLKITFHQDDIVGRFGGDEFILFVQNIENEQYLIERINDLLFCHNDKMTCSNSLGIALYLQDGKSFEELLAHADEALYQAKQTKQCYCFYHTINVNQE</sequence>
<dbReference type="NCBIfam" id="TIGR00254">
    <property type="entry name" value="GGDEF"/>
    <property type="match status" value="1"/>
</dbReference>
<dbReference type="RefSeq" id="WP_066443742.1">
    <property type="nucleotide sequence ID" value="NZ_JANKBF010000003.1"/>
</dbReference>
<comment type="caution">
    <text evidence="2">The sequence shown here is derived from an EMBL/GenBank/DDBJ whole genome shotgun (WGS) entry which is preliminary data.</text>
</comment>
<dbReference type="SMART" id="SM00267">
    <property type="entry name" value="GGDEF"/>
    <property type="match status" value="1"/>
</dbReference>
<dbReference type="PANTHER" id="PTHR46663">
    <property type="entry name" value="DIGUANYLATE CYCLASE DGCT-RELATED"/>
    <property type="match status" value="1"/>
</dbReference>
<name>A0A4R3ZAN1_9FIRM</name>
<dbReference type="InterPro" id="IPR000160">
    <property type="entry name" value="GGDEF_dom"/>
</dbReference>
<proteinExistence type="predicted"/>
<dbReference type="Proteomes" id="UP000295515">
    <property type="component" value="Unassembled WGS sequence"/>
</dbReference>
<dbReference type="InterPro" id="IPR043128">
    <property type="entry name" value="Rev_trsase/Diguanyl_cyclase"/>
</dbReference>
<evidence type="ECO:0000259" key="1">
    <source>
        <dbReference type="PROSITE" id="PS50887"/>
    </source>
</evidence>
<dbReference type="Gene3D" id="3.30.70.270">
    <property type="match status" value="1"/>
</dbReference>
<evidence type="ECO:0000313" key="2">
    <source>
        <dbReference type="EMBL" id="TCW02236.1"/>
    </source>
</evidence>
<dbReference type="PROSITE" id="PS50887">
    <property type="entry name" value="GGDEF"/>
    <property type="match status" value="1"/>
</dbReference>
<dbReference type="GeneID" id="98914438"/>
<gene>
    <name evidence="2" type="ORF">EDD60_102201</name>
</gene>
<dbReference type="Pfam" id="PF00990">
    <property type="entry name" value="GGDEF"/>
    <property type="match status" value="1"/>
</dbReference>
<protein>
    <submittedName>
        <fullName evidence="2">Diguanylate cyclase (GGDEF)-like protein</fullName>
    </submittedName>
</protein>
<keyword evidence="3" id="KW-1185">Reference proteome</keyword>
<accession>A0A4R3ZAN1</accession>